<dbReference type="Proteomes" id="UP001157167">
    <property type="component" value="Unassembled WGS sequence"/>
</dbReference>
<comment type="caution">
    <text evidence="1">The sequence shown here is derived from an EMBL/GenBank/DDBJ whole genome shotgun (WGS) entry which is preliminary data.</text>
</comment>
<gene>
    <name evidence="1" type="ORF">GCM10007933_07930</name>
</gene>
<protein>
    <submittedName>
        <fullName evidence="1">Uncharacterized protein</fullName>
    </submittedName>
</protein>
<dbReference type="RefSeq" id="WP_284186794.1">
    <property type="nucleotide sequence ID" value="NZ_BSPX01000007.1"/>
</dbReference>
<evidence type="ECO:0000313" key="1">
    <source>
        <dbReference type="EMBL" id="GLT21341.1"/>
    </source>
</evidence>
<reference evidence="2" key="1">
    <citation type="journal article" date="2019" name="Int. J. Syst. Evol. Microbiol.">
        <title>The Global Catalogue of Microorganisms (GCM) 10K type strain sequencing project: providing services to taxonomists for standard genome sequencing and annotation.</title>
        <authorList>
            <consortium name="The Broad Institute Genomics Platform"/>
            <consortium name="The Broad Institute Genome Sequencing Center for Infectious Disease"/>
            <person name="Wu L."/>
            <person name="Ma J."/>
        </authorList>
    </citation>
    <scope>NUCLEOTIDE SEQUENCE [LARGE SCALE GENOMIC DNA]</scope>
    <source>
        <strain evidence="2">NBRC 102407</strain>
    </source>
</reference>
<evidence type="ECO:0000313" key="2">
    <source>
        <dbReference type="Proteomes" id="UP001157167"/>
    </source>
</evidence>
<accession>A0ABQ6F8W1</accession>
<name>A0ABQ6F8W1_9RHOO</name>
<organism evidence="1 2">
    <name type="scientific">Zoogloea oryzae</name>
    <dbReference type="NCBI Taxonomy" id="310767"/>
    <lineage>
        <taxon>Bacteria</taxon>
        <taxon>Pseudomonadati</taxon>
        <taxon>Pseudomonadota</taxon>
        <taxon>Betaproteobacteria</taxon>
        <taxon>Rhodocyclales</taxon>
        <taxon>Zoogloeaceae</taxon>
        <taxon>Zoogloea</taxon>
    </lineage>
</organism>
<keyword evidence="2" id="KW-1185">Reference proteome</keyword>
<sequence>MSTPNAHIALGALQERSPGETEIRKTRKARVTKVKRSERGFRPSLKATPLPEIKSFTTFIRFEIPAPGHHIGTTEQSEKLYGFAARLDAQAQTDAVGSVTKFGVDESTWECVLGLHAIEGKDINGLASNAFEKLNSFLSNEADILTGKAPNLGLATWQIKVKDYVVDEGQF</sequence>
<proteinExistence type="predicted"/>
<dbReference type="EMBL" id="BSPX01000007">
    <property type="protein sequence ID" value="GLT21341.1"/>
    <property type="molecule type" value="Genomic_DNA"/>
</dbReference>